<dbReference type="Proteomes" id="UP001595945">
    <property type="component" value="Unassembled WGS sequence"/>
</dbReference>
<dbReference type="RefSeq" id="WP_254267997.1">
    <property type="nucleotide sequence ID" value="NZ_CP100400.1"/>
</dbReference>
<evidence type="ECO:0000256" key="1">
    <source>
        <dbReference type="SAM" id="MobiDB-lite"/>
    </source>
</evidence>
<proteinExistence type="predicted"/>
<protein>
    <submittedName>
        <fullName evidence="2">Uncharacterized protein</fullName>
    </submittedName>
</protein>
<sequence>MTAEETLDEPPASDESTDERSERERSHLEDVEDGAGCTEIWEHLSERREDETDEE</sequence>
<evidence type="ECO:0000313" key="3">
    <source>
        <dbReference type="Proteomes" id="UP001595945"/>
    </source>
</evidence>
<reference evidence="2 3" key="1">
    <citation type="journal article" date="2019" name="Int. J. Syst. Evol. Microbiol.">
        <title>The Global Catalogue of Microorganisms (GCM) 10K type strain sequencing project: providing services to taxonomists for standard genome sequencing and annotation.</title>
        <authorList>
            <consortium name="The Broad Institute Genomics Platform"/>
            <consortium name="The Broad Institute Genome Sequencing Center for Infectious Disease"/>
            <person name="Wu L."/>
            <person name="Ma J."/>
        </authorList>
    </citation>
    <scope>NUCLEOTIDE SEQUENCE [LARGE SCALE GENOMIC DNA]</scope>
    <source>
        <strain evidence="2 3">XZYJ18</strain>
    </source>
</reference>
<gene>
    <name evidence="2" type="ORF">ACFO9K_19265</name>
</gene>
<feature type="region of interest" description="Disordered" evidence="1">
    <location>
        <begin position="1"/>
        <end position="55"/>
    </location>
</feature>
<dbReference type="GeneID" id="73046502"/>
<comment type="caution">
    <text evidence="2">The sequence shown here is derived from an EMBL/GenBank/DDBJ whole genome shotgun (WGS) entry which is preliminary data.</text>
</comment>
<keyword evidence="3" id="KW-1185">Reference proteome</keyword>
<feature type="compositionally biased region" description="Basic and acidic residues" evidence="1">
    <location>
        <begin position="18"/>
        <end position="29"/>
    </location>
</feature>
<accession>A0ABD5Q850</accession>
<feature type="compositionally biased region" description="Basic and acidic residues" evidence="1">
    <location>
        <begin position="40"/>
        <end position="55"/>
    </location>
</feature>
<dbReference type="AlphaFoldDB" id="A0ABD5Q850"/>
<dbReference type="EMBL" id="JBHSHT010000002">
    <property type="protein sequence ID" value="MFC4826401.1"/>
    <property type="molecule type" value="Genomic_DNA"/>
</dbReference>
<name>A0ABD5Q850_9EURY</name>
<organism evidence="2 3">
    <name type="scientific">Halorussus aquaticus</name>
    <dbReference type="NCBI Taxonomy" id="2953748"/>
    <lineage>
        <taxon>Archaea</taxon>
        <taxon>Methanobacteriati</taxon>
        <taxon>Methanobacteriota</taxon>
        <taxon>Stenosarchaea group</taxon>
        <taxon>Halobacteria</taxon>
        <taxon>Halobacteriales</taxon>
        <taxon>Haladaptataceae</taxon>
        <taxon>Halorussus</taxon>
    </lineage>
</organism>
<evidence type="ECO:0000313" key="2">
    <source>
        <dbReference type="EMBL" id="MFC4826401.1"/>
    </source>
</evidence>
<feature type="compositionally biased region" description="Acidic residues" evidence="1">
    <location>
        <begin position="1"/>
        <end position="17"/>
    </location>
</feature>